<sequence>MVLVLLLLVSWVGLLALRRTTTITIRRAVSWGQVWLSENLRDRDPPRRDVHGLNRLFQLLYGLLNVVVDDDEVQEVTIQLFEHVRLLGEAF</sequence>
<keyword evidence="3" id="KW-1185">Reference proteome</keyword>
<reference evidence="2" key="1">
    <citation type="submission" date="2023-11" db="EMBL/GenBank/DDBJ databases">
        <title>Genome assemblies of two species of porcelain crab, Petrolisthes cinctipes and Petrolisthes manimaculis (Anomura: Porcellanidae).</title>
        <authorList>
            <person name="Angst P."/>
        </authorList>
    </citation>
    <scope>NUCLEOTIDE SEQUENCE</scope>
    <source>
        <strain evidence="2">PB745_02</strain>
        <tissue evidence="2">Gill</tissue>
    </source>
</reference>
<dbReference type="AlphaFoldDB" id="A0AAE1Q3I4"/>
<feature type="chain" id="PRO_5042268450" description="Secreted protein" evidence="1">
    <location>
        <begin position="17"/>
        <end position="91"/>
    </location>
</feature>
<dbReference type="EMBL" id="JAWZYT010000798">
    <property type="protein sequence ID" value="KAK4318779.1"/>
    <property type="molecule type" value="Genomic_DNA"/>
</dbReference>
<evidence type="ECO:0000313" key="3">
    <source>
        <dbReference type="Proteomes" id="UP001292094"/>
    </source>
</evidence>
<accession>A0AAE1Q3I4</accession>
<name>A0AAE1Q3I4_9EUCA</name>
<proteinExistence type="predicted"/>
<protein>
    <recommendedName>
        <fullName evidence="4">Secreted protein</fullName>
    </recommendedName>
</protein>
<feature type="signal peptide" evidence="1">
    <location>
        <begin position="1"/>
        <end position="16"/>
    </location>
</feature>
<organism evidence="2 3">
    <name type="scientific">Petrolisthes manimaculis</name>
    <dbReference type="NCBI Taxonomy" id="1843537"/>
    <lineage>
        <taxon>Eukaryota</taxon>
        <taxon>Metazoa</taxon>
        <taxon>Ecdysozoa</taxon>
        <taxon>Arthropoda</taxon>
        <taxon>Crustacea</taxon>
        <taxon>Multicrustacea</taxon>
        <taxon>Malacostraca</taxon>
        <taxon>Eumalacostraca</taxon>
        <taxon>Eucarida</taxon>
        <taxon>Decapoda</taxon>
        <taxon>Pleocyemata</taxon>
        <taxon>Anomura</taxon>
        <taxon>Galatheoidea</taxon>
        <taxon>Porcellanidae</taxon>
        <taxon>Petrolisthes</taxon>
    </lineage>
</organism>
<evidence type="ECO:0000256" key="1">
    <source>
        <dbReference type="SAM" id="SignalP"/>
    </source>
</evidence>
<comment type="caution">
    <text evidence="2">The sequence shown here is derived from an EMBL/GenBank/DDBJ whole genome shotgun (WGS) entry which is preliminary data.</text>
</comment>
<keyword evidence="1" id="KW-0732">Signal</keyword>
<dbReference type="Proteomes" id="UP001292094">
    <property type="component" value="Unassembled WGS sequence"/>
</dbReference>
<evidence type="ECO:0008006" key="4">
    <source>
        <dbReference type="Google" id="ProtNLM"/>
    </source>
</evidence>
<gene>
    <name evidence="2" type="ORF">Pmani_010202</name>
</gene>
<evidence type="ECO:0000313" key="2">
    <source>
        <dbReference type="EMBL" id="KAK4318779.1"/>
    </source>
</evidence>